<dbReference type="EMBL" id="AZHX01001522">
    <property type="protein sequence ID" value="ETX02510.1"/>
    <property type="molecule type" value="Genomic_DNA"/>
</dbReference>
<accession>W4LX62</accession>
<comment type="caution">
    <text evidence="1">The sequence shown here is derived from an EMBL/GenBank/DDBJ whole genome shotgun (WGS) entry which is preliminary data.</text>
</comment>
<reference evidence="1 2" key="1">
    <citation type="journal article" date="2014" name="Nature">
        <title>An environmental bacterial taxon with a large and distinct metabolic repertoire.</title>
        <authorList>
            <person name="Wilson M.C."/>
            <person name="Mori T."/>
            <person name="Ruckert C."/>
            <person name="Uria A.R."/>
            <person name="Helf M.J."/>
            <person name="Takada K."/>
            <person name="Gernert C."/>
            <person name="Steffens U.A."/>
            <person name="Heycke N."/>
            <person name="Schmitt S."/>
            <person name="Rinke C."/>
            <person name="Helfrich E.J."/>
            <person name="Brachmann A.O."/>
            <person name="Gurgui C."/>
            <person name="Wakimoto T."/>
            <person name="Kracht M."/>
            <person name="Crusemann M."/>
            <person name="Hentschel U."/>
            <person name="Abe I."/>
            <person name="Matsunaga S."/>
            <person name="Kalinowski J."/>
            <person name="Takeyama H."/>
            <person name="Piel J."/>
        </authorList>
    </citation>
    <scope>NUCLEOTIDE SEQUENCE [LARGE SCALE GENOMIC DNA]</scope>
    <source>
        <strain evidence="2">TSY2</strain>
    </source>
</reference>
<dbReference type="HOGENOM" id="CLU_902202_0_0_7"/>
<evidence type="ECO:0000313" key="1">
    <source>
        <dbReference type="EMBL" id="ETX02510.1"/>
    </source>
</evidence>
<dbReference type="Proteomes" id="UP000019140">
    <property type="component" value="Unassembled WGS sequence"/>
</dbReference>
<keyword evidence="2" id="KW-1185">Reference proteome</keyword>
<name>W4LX62_9BACT</name>
<protein>
    <submittedName>
        <fullName evidence="1">Uncharacterized protein</fullName>
    </submittedName>
</protein>
<dbReference type="AlphaFoldDB" id="W4LX62"/>
<proteinExistence type="predicted"/>
<organism evidence="1 2">
    <name type="scientific">Candidatus Entotheonella gemina</name>
    <dbReference type="NCBI Taxonomy" id="1429439"/>
    <lineage>
        <taxon>Bacteria</taxon>
        <taxon>Pseudomonadati</taxon>
        <taxon>Nitrospinota/Tectimicrobiota group</taxon>
        <taxon>Candidatus Tectimicrobiota</taxon>
        <taxon>Candidatus Entotheonellia</taxon>
        <taxon>Candidatus Entotheonellales</taxon>
        <taxon>Candidatus Entotheonellaceae</taxon>
        <taxon>Candidatus Entotheonella</taxon>
    </lineage>
</organism>
<gene>
    <name evidence="1" type="ORF">ETSY2_35440</name>
</gene>
<sequence length="306" mass="33159">MQNVRRSARWAALLVIMAGIIIPLGWTLAATDVTQPITVLTSNLVQSTGHDEQEGDVRWILPGPRRLDSLVFGTPETPLGFERDVGVPLAARLTNEDGTAFTTTANPTPFSDAFALIRGSYELTAIDVTLGDHPDSQDAVAFNATFNSPDGQHTYDVRVNRVLPVGLLHSVFGGVGVNMIHHGRTGIGTKLQPTTPTYVAFWGIGTLTVDGRVPASGTDRLVHGMITCNVRNANYELVFDVDVDCSQIHTHLMLPPFQILFSASDGYEEIASPVPTEFVLPNGITQPFLHIMFENITLSTITDAEP</sequence>
<evidence type="ECO:0000313" key="2">
    <source>
        <dbReference type="Proteomes" id="UP000019140"/>
    </source>
</evidence>